<dbReference type="OrthoDB" id="8334727at2"/>
<keyword evidence="1" id="KW-0812">Transmembrane</keyword>
<feature type="transmembrane region" description="Helical" evidence="1">
    <location>
        <begin position="169"/>
        <end position="191"/>
    </location>
</feature>
<keyword evidence="3" id="KW-1185">Reference proteome</keyword>
<feature type="transmembrane region" description="Helical" evidence="1">
    <location>
        <begin position="110"/>
        <end position="128"/>
    </location>
</feature>
<proteinExistence type="predicted"/>
<feature type="transmembrane region" description="Helical" evidence="1">
    <location>
        <begin position="260"/>
        <end position="280"/>
    </location>
</feature>
<keyword evidence="1" id="KW-0472">Membrane</keyword>
<evidence type="ECO:0000256" key="1">
    <source>
        <dbReference type="SAM" id="Phobius"/>
    </source>
</evidence>
<feature type="transmembrane region" description="Helical" evidence="1">
    <location>
        <begin position="228"/>
        <end position="248"/>
    </location>
</feature>
<organism evidence="2 3">
    <name type="scientific">Ciceribacter selenitireducens ATCC BAA-1503</name>
    <dbReference type="NCBI Taxonomy" id="1336235"/>
    <lineage>
        <taxon>Bacteria</taxon>
        <taxon>Pseudomonadati</taxon>
        <taxon>Pseudomonadota</taxon>
        <taxon>Alphaproteobacteria</taxon>
        <taxon>Hyphomicrobiales</taxon>
        <taxon>Rhizobiaceae</taxon>
        <taxon>Ciceribacter</taxon>
    </lineage>
</organism>
<dbReference type="RefSeq" id="WP_147293961.1">
    <property type="nucleotide sequence ID" value="NZ_UEYP01000002.1"/>
</dbReference>
<dbReference type="Proteomes" id="UP000254764">
    <property type="component" value="Unassembled WGS sequence"/>
</dbReference>
<feature type="transmembrane region" description="Helical" evidence="1">
    <location>
        <begin position="349"/>
        <end position="368"/>
    </location>
</feature>
<feature type="transmembrane region" description="Helical" evidence="1">
    <location>
        <begin position="433"/>
        <end position="453"/>
    </location>
</feature>
<keyword evidence="1" id="KW-1133">Transmembrane helix</keyword>
<reference evidence="3" key="1">
    <citation type="submission" date="2018-07" db="EMBL/GenBank/DDBJ databases">
        <authorList>
            <person name="Peiro R."/>
            <person name="Begona"/>
            <person name="Cbmso G."/>
            <person name="Lopez M."/>
            <person name="Gonzalez S."/>
        </authorList>
    </citation>
    <scope>NUCLEOTIDE SEQUENCE [LARGE SCALE GENOMIC DNA]</scope>
</reference>
<protein>
    <recommendedName>
        <fullName evidence="4">Glycosyltransferase RgtA/B/C/D-like domain-containing protein</fullName>
    </recommendedName>
</protein>
<sequence length="595" mass="63718">MNGTKGVVADRAAWPLGPFLLFVAVLSGLIALDMADGSSIVADIDDQMRYLQLRHLMDAGAWFDMRLPMITMPDVYVSPWSRLVDLPYVLLTSLFGLFVAPEVALKSATLAWPPILFLPFAAISFLAMRRLNGRREMKPIGLMAAVIAMALAASEFAPGRIDHHNVQLVLMVTLLWGLAAWSSAGAVAVGLSATLSVVVGLECLPFVVIAFGGMVVAYGLGWPGAAGFLRRASASMFVTTIFSSLAFAGPTGMTSVQCDAFSAPYISAMAGFSAILWGAARFLPERTRPLPRFLLLGGLGLVGCGALALAFPLCLSGPYQMIDPVSRALWLDRVVQEHDILYFRQQGRIGLIMLIVLSALGLVAWRSLPLAREVGGNWPGYLVAWLVALLSLVLTMALIRYIRFPASLMALFIPAVVDSFVSGRTTRTAGQKLAWLVPGVLAALAPILIFLIVPQEATRMDAVHLMSADDCRDEDFSVLQGLAPGIVMAPIGLSLNLIERAPAGISVAAVPFHRASPGIRRSLLAFTTQDPDVRRSALEPFDYVAICRFPLDPAQETAPLFAALASGGTWPGLVPVAGPTETRLQVFSIDHAALN</sequence>
<feature type="transmembrane region" description="Helical" evidence="1">
    <location>
        <begin position="140"/>
        <end position="157"/>
    </location>
</feature>
<feature type="transmembrane region" description="Helical" evidence="1">
    <location>
        <begin position="12"/>
        <end position="32"/>
    </location>
</feature>
<gene>
    <name evidence="2" type="ORF">RHIZ70_2005</name>
</gene>
<name>A0A376AF71_9HYPH</name>
<evidence type="ECO:0000313" key="2">
    <source>
        <dbReference type="EMBL" id="SSC66297.1"/>
    </source>
</evidence>
<feature type="transmembrane region" description="Helical" evidence="1">
    <location>
        <begin position="380"/>
        <end position="399"/>
    </location>
</feature>
<evidence type="ECO:0000313" key="3">
    <source>
        <dbReference type="Proteomes" id="UP000254764"/>
    </source>
</evidence>
<dbReference type="AlphaFoldDB" id="A0A376AF71"/>
<dbReference type="EMBL" id="UEYP01000002">
    <property type="protein sequence ID" value="SSC66297.1"/>
    <property type="molecule type" value="Genomic_DNA"/>
</dbReference>
<accession>A0A376AF71</accession>
<feature type="transmembrane region" description="Helical" evidence="1">
    <location>
        <begin position="203"/>
        <end position="222"/>
    </location>
</feature>
<feature type="transmembrane region" description="Helical" evidence="1">
    <location>
        <begin position="292"/>
        <end position="315"/>
    </location>
</feature>
<evidence type="ECO:0008006" key="4">
    <source>
        <dbReference type="Google" id="ProtNLM"/>
    </source>
</evidence>